<dbReference type="InterPro" id="IPR011067">
    <property type="entry name" value="Plasmid_toxin/cell-grow_inhib"/>
</dbReference>
<organism evidence="4 5">
    <name type="scientific">Janibacter alkaliphilus</name>
    <dbReference type="NCBI Taxonomy" id="1069963"/>
    <lineage>
        <taxon>Bacteria</taxon>
        <taxon>Bacillati</taxon>
        <taxon>Actinomycetota</taxon>
        <taxon>Actinomycetes</taxon>
        <taxon>Micrococcales</taxon>
        <taxon>Intrasporangiaceae</taxon>
        <taxon>Janibacter</taxon>
    </lineage>
</organism>
<dbReference type="Pfam" id="PF02452">
    <property type="entry name" value="PemK_toxin"/>
    <property type="match status" value="1"/>
</dbReference>
<evidence type="ECO:0008006" key="6">
    <source>
        <dbReference type="Google" id="ProtNLM"/>
    </source>
</evidence>
<feature type="compositionally biased region" description="Low complexity" evidence="3">
    <location>
        <begin position="36"/>
        <end position="45"/>
    </location>
</feature>
<evidence type="ECO:0000256" key="1">
    <source>
        <dbReference type="ARBA" id="ARBA00007521"/>
    </source>
</evidence>
<keyword evidence="2" id="KW-1277">Toxin-antitoxin system</keyword>
<dbReference type="EMBL" id="JACBZX010000001">
    <property type="protein sequence ID" value="NYG38453.1"/>
    <property type="molecule type" value="Genomic_DNA"/>
</dbReference>
<keyword evidence="5" id="KW-1185">Reference proteome</keyword>
<evidence type="ECO:0000313" key="4">
    <source>
        <dbReference type="EMBL" id="NYG38453.1"/>
    </source>
</evidence>
<feature type="compositionally biased region" description="Low complexity" evidence="3">
    <location>
        <begin position="14"/>
        <end position="28"/>
    </location>
</feature>
<name>A0A852XCL3_9MICO</name>
<gene>
    <name evidence="4" type="ORF">BJY28_002922</name>
</gene>
<reference evidence="4 5" key="1">
    <citation type="submission" date="2020-07" db="EMBL/GenBank/DDBJ databases">
        <title>Sequencing the genomes of 1000 actinobacteria strains.</title>
        <authorList>
            <person name="Klenk H.-P."/>
        </authorList>
    </citation>
    <scope>NUCLEOTIDE SEQUENCE [LARGE SCALE GENOMIC DNA]</scope>
    <source>
        <strain evidence="4 5">DSM 24723</strain>
    </source>
</reference>
<dbReference type="InterPro" id="IPR003477">
    <property type="entry name" value="PemK-like"/>
</dbReference>
<dbReference type="SUPFAM" id="SSF50118">
    <property type="entry name" value="Cell growth inhibitor/plasmid maintenance toxic component"/>
    <property type="match status" value="1"/>
</dbReference>
<accession>A0A852XCL3</accession>
<dbReference type="Proteomes" id="UP000592181">
    <property type="component" value="Unassembled WGS sequence"/>
</dbReference>
<protein>
    <recommendedName>
        <fullName evidence="6">PemK-like, MazF-like toxin of type II toxin-antitoxin system</fullName>
    </recommendedName>
</protein>
<dbReference type="AlphaFoldDB" id="A0A852XCL3"/>
<comment type="caution">
    <text evidence="4">The sequence shown here is derived from an EMBL/GenBank/DDBJ whole genome shotgun (WGS) entry which is preliminary data.</text>
</comment>
<dbReference type="RefSeq" id="WP_179463645.1">
    <property type="nucleotide sequence ID" value="NZ_JACBZX010000001.1"/>
</dbReference>
<evidence type="ECO:0000256" key="3">
    <source>
        <dbReference type="SAM" id="MobiDB-lite"/>
    </source>
</evidence>
<feature type="region of interest" description="Disordered" evidence="3">
    <location>
        <begin position="14"/>
        <end position="61"/>
    </location>
</feature>
<evidence type="ECO:0000256" key="2">
    <source>
        <dbReference type="ARBA" id="ARBA00022649"/>
    </source>
</evidence>
<evidence type="ECO:0000313" key="5">
    <source>
        <dbReference type="Proteomes" id="UP000592181"/>
    </source>
</evidence>
<dbReference type="GO" id="GO:0003677">
    <property type="term" value="F:DNA binding"/>
    <property type="evidence" value="ECO:0007669"/>
    <property type="project" value="InterPro"/>
</dbReference>
<comment type="similarity">
    <text evidence="1">Belongs to the PemK/MazF family.</text>
</comment>
<sequence length="187" mass="20293">MPLPRLARLLPRLTRTVTAGSARSGRASSRQEPRPGADGAADARGTYPGDHEGPLRITSGTTPFGIDVGEVVWSWVPYEEDHSQGKDRPVLVVGAETTWLLALPLTSADHDVDEDQERRAGRHWIDVGAGGWDRQRRRSEARVDRVVRVDPEGVRRAGGNVEPHVLAAVAEAVQAVAEGRGYDDDPV</sequence>
<proteinExistence type="inferred from homology"/>
<dbReference type="Gene3D" id="2.30.30.110">
    <property type="match status" value="1"/>
</dbReference>